<keyword evidence="6" id="KW-0418">Kinase</keyword>
<dbReference type="PROSITE" id="PS50109">
    <property type="entry name" value="HIS_KIN"/>
    <property type="match status" value="1"/>
</dbReference>
<keyword evidence="8" id="KW-0902">Two-component regulatory system</keyword>
<dbReference type="PANTHER" id="PTHR24421:SF10">
    <property type="entry name" value="NITRATE_NITRITE SENSOR PROTEIN NARQ"/>
    <property type="match status" value="1"/>
</dbReference>
<sequence length="678" mass="78496">MLKFLIKFSVYKKDILQNRYPMKRLLILLSLLLSFGVQSQQLIPLNEKSYLDSLQSVIKSNGANTAKANASFLLSNYYRNIDSLLSKKYLENGKTFIKGDDFLSAKYNFYEAQYNLDRNKGKAAISYQKAIKQFSKFKNEESDLFQAAAWYSYGVTQKDKEGYPFLVKTILEKSIPLAKKYENSRNLGFLYTQLAVILTYNAEFKKSEDYNTKALQILEKHDPNSPELFFTYLNLANNFCYQAKGDEAKKFLDKAETLIEPHPDSSVNAFYYYGKTLYYITRQKNPEALPVIEKGIYYAKKFNQNLLAQMFYFNKYDILRKLKRYNDAKNVLEDVLTEKSLALDLNNRKTIYKQLSSLHEEMGNTKQALIWEQKYSKLNDSLNTENVKLEINKIESKFNAAEKERKIATLNSEKKQKELEVNKKNSYLWGLSLFLLLVLSLLIFLYIIFRKNKKISEQKINDIKQKEELSLTKAILDGEERERERIARDLHDGLGGMLAGVKINFSTWSASHLDPEKDAEFYRILGQLDNSVSELRHVARNLMPESLLNFGLETALNDLCEFYSRKDMDIDFQAISIEKNLPINIQLNIYRIVQELLANAIKHAEASSILLQCSQSEKDFFITIEDNGKGFESNREQKTKSMGLHNLKNRVDYLKGNMEISSDSQGTTINIELNIDGD</sequence>
<gene>
    <name evidence="12" type="ORF">DRF65_16165</name>
</gene>
<dbReference type="Proteomes" id="UP000256686">
    <property type="component" value="Unassembled WGS sequence"/>
</dbReference>
<evidence type="ECO:0000256" key="9">
    <source>
        <dbReference type="SAM" id="Coils"/>
    </source>
</evidence>
<dbReference type="SMART" id="SM00387">
    <property type="entry name" value="HATPase_c"/>
    <property type="match status" value="1"/>
</dbReference>
<dbReference type="InterPro" id="IPR011712">
    <property type="entry name" value="Sig_transdc_His_kin_sub3_dim/P"/>
</dbReference>
<accession>A0A3D9C6X5</accession>
<dbReference type="Gene3D" id="1.25.40.10">
    <property type="entry name" value="Tetratricopeptide repeat domain"/>
    <property type="match status" value="1"/>
</dbReference>
<dbReference type="InterPro" id="IPR050482">
    <property type="entry name" value="Sensor_HK_TwoCompSys"/>
</dbReference>
<feature type="transmembrane region" description="Helical" evidence="10">
    <location>
        <begin position="427"/>
        <end position="449"/>
    </location>
</feature>
<dbReference type="CDD" id="cd16917">
    <property type="entry name" value="HATPase_UhpB-NarQ-NarX-like"/>
    <property type="match status" value="1"/>
</dbReference>
<keyword evidence="5" id="KW-0547">Nucleotide-binding</keyword>
<dbReference type="GO" id="GO:0000155">
    <property type="term" value="F:phosphorelay sensor kinase activity"/>
    <property type="evidence" value="ECO:0007669"/>
    <property type="project" value="InterPro"/>
</dbReference>
<dbReference type="Pfam" id="PF02518">
    <property type="entry name" value="HATPase_c"/>
    <property type="match status" value="1"/>
</dbReference>
<name>A0A3D9C6X5_9FLAO</name>
<reference evidence="13" key="1">
    <citation type="submission" date="2018-06" db="EMBL/GenBank/DDBJ databases">
        <authorList>
            <person name="Lum Nde A."/>
            <person name="Hugo C."/>
        </authorList>
    </citation>
    <scope>NUCLEOTIDE SEQUENCE [LARGE SCALE GENOMIC DNA]</scope>
    <source>
        <strain evidence="13">1_F178</strain>
    </source>
</reference>
<dbReference type="EC" id="2.7.13.3" evidence="2"/>
<dbReference type="EMBL" id="QNVT01000016">
    <property type="protein sequence ID" value="REC61252.1"/>
    <property type="molecule type" value="Genomic_DNA"/>
</dbReference>
<proteinExistence type="predicted"/>
<evidence type="ECO:0000256" key="7">
    <source>
        <dbReference type="ARBA" id="ARBA00022840"/>
    </source>
</evidence>
<evidence type="ECO:0000256" key="10">
    <source>
        <dbReference type="SAM" id="Phobius"/>
    </source>
</evidence>
<dbReference type="InterPro" id="IPR005467">
    <property type="entry name" value="His_kinase_dom"/>
</dbReference>
<evidence type="ECO:0000256" key="1">
    <source>
        <dbReference type="ARBA" id="ARBA00000085"/>
    </source>
</evidence>
<dbReference type="GO" id="GO:0046983">
    <property type="term" value="F:protein dimerization activity"/>
    <property type="evidence" value="ECO:0007669"/>
    <property type="project" value="InterPro"/>
</dbReference>
<feature type="coiled-coil region" evidence="9">
    <location>
        <begin position="384"/>
        <end position="420"/>
    </location>
</feature>
<keyword evidence="9" id="KW-0175">Coiled coil</keyword>
<keyword evidence="10" id="KW-0812">Transmembrane</keyword>
<evidence type="ECO:0000256" key="5">
    <source>
        <dbReference type="ARBA" id="ARBA00022741"/>
    </source>
</evidence>
<dbReference type="InterPro" id="IPR036890">
    <property type="entry name" value="HATPase_C_sf"/>
</dbReference>
<dbReference type="Gene3D" id="1.20.5.1930">
    <property type="match status" value="1"/>
</dbReference>
<dbReference type="InterPro" id="IPR003594">
    <property type="entry name" value="HATPase_dom"/>
</dbReference>
<dbReference type="AlphaFoldDB" id="A0A3D9C6X5"/>
<evidence type="ECO:0000256" key="2">
    <source>
        <dbReference type="ARBA" id="ARBA00012438"/>
    </source>
</evidence>
<protein>
    <recommendedName>
        <fullName evidence="2">histidine kinase</fullName>
        <ecNumber evidence="2">2.7.13.3</ecNumber>
    </recommendedName>
</protein>
<keyword evidence="13" id="KW-1185">Reference proteome</keyword>
<dbReference type="PANTHER" id="PTHR24421">
    <property type="entry name" value="NITRATE/NITRITE SENSOR PROTEIN NARX-RELATED"/>
    <property type="match status" value="1"/>
</dbReference>
<dbReference type="Pfam" id="PF07730">
    <property type="entry name" value="HisKA_3"/>
    <property type="match status" value="1"/>
</dbReference>
<keyword evidence="4" id="KW-0808">Transferase</keyword>
<evidence type="ECO:0000256" key="6">
    <source>
        <dbReference type="ARBA" id="ARBA00022777"/>
    </source>
</evidence>
<keyword evidence="10" id="KW-1133">Transmembrane helix</keyword>
<dbReference type="SUPFAM" id="SSF55874">
    <property type="entry name" value="ATPase domain of HSP90 chaperone/DNA topoisomerase II/histidine kinase"/>
    <property type="match status" value="1"/>
</dbReference>
<dbReference type="GO" id="GO:0005524">
    <property type="term" value="F:ATP binding"/>
    <property type="evidence" value="ECO:0007669"/>
    <property type="project" value="UniProtKB-KW"/>
</dbReference>
<dbReference type="Gene3D" id="3.30.565.10">
    <property type="entry name" value="Histidine kinase-like ATPase, C-terminal domain"/>
    <property type="match status" value="1"/>
</dbReference>
<evidence type="ECO:0000259" key="11">
    <source>
        <dbReference type="PROSITE" id="PS50109"/>
    </source>
</evidence>
<feature type="domain" description="Histidine kinase" evidence="11">
    <location>
        <begin position="485"/>
        <end position="677"/>
    </location>
</feature>
<dbReference type="RefSeq" id="WP_115971802.1">
    <property type="nucleotide sequence ID" value="NZ_QNVT01000016.1"/>
</dbReference>
<comment type="catalytic activity">
    <reaction evidence="1">
        <text>ATP + protein L-histidine = ADP + protein N-phospho-L-histidine.</text>
        <dbReference type="EC" id="2.7.13.3"/>
    </reaction>
</comment>
<evidence type="ECO:0000313" key="12">
    <source>
        <dbReference type="EMBL" id="REC61252.1"/>
    </source>
</evidence>
<evidence type="ECO:0000313" key="13">
    <source>
        <dbReference type="Proteomes" id="UP000256686"/>
    </source>
</evidence>
<evidence type="ECO:0000256" key="3">
    <source>
        <dbReference type="ARBA" id="ARBA00022553"/>
    </source>
</evidence>
<organism evidence="12 13">
    <name type="scientific">Chryseobacterium pennae</name>
    <dbReference type="NCBI Taxonomy" id="2258962"/>
    <lineage>
        <taxon>Bacteria</taxon>
        <taxon>Pseudomonadati</taxon>
        <taxon>Bacteroidota</taxon>
        <taxon>Flavobacteriia</taxon>
        <taxon>Flavobacteriales</taxon>
        <taxon>Weeksellaceae</taxon>
        <taxon>Chryseobacterium group</taxon>
        <taxon>Chryseobacterium</taxon>
    </lineage>
</organism>
<keyword evidence="3" id="KW-0597">Phosphoprotein</keyword>
<keyword evidence="7" id="KW-0067">ATP-binding</keyword>
<evidence type="ECO:0000256" key="8">
    <source>
        <dbReference type="ARBA" id="ARBA00023012"/>
    </source>
</evidence>
<keyword evidence="10" id="KW-0472">Membrane</keyword>
<dbReference type="SUPFAM" id="SSF48452">
    <property type="entry name" value="TPR-like"/>
    <property type="match status" value="1"/>
</dbReference>
<dbReference type="GO" id="GO:0016020">
    <property type="term" value="C:membrane"/>
    <property type="evidence" value="ECO:0007669"/>
    <property type="project" value="InterPro"/>
</dbReference>
<evidence type="ECO:0000256" key="4">
    <source>
        <dbReference type="ARBA" id="ARBA00022679"/>
    </source>
</evidence>
<comment type="caution">
    <text evidence="12">The sequence shown here is derived from an EMBL/GenBank/DDBJ whole genome shotgun (WGS) entry which is preliminary data.</text>
</comment>
<dbReference type="InterPro" id="IPR011990">
    <property type="entry name" value="TPR-like_helical_dom_sf"/>
</dbReference>